<evidence type="ECO:0000313" key="1">
    <source>
        <dbReference type="EMBL" id="ODV65026.1"/>
    </source>
</evidence>
<sequence>VKVHNSGLSETLIGILNLRHCVETSNFKSSSAIGNIINTLSTIFSTSDLPLVIKSSLEY</sequence>
<dbReference type="EMBL" id="KV454545">
    <property type="protein sequence ID" value="ODV65026.1"/>
    <property type="molecule type" value="Genomic_DNA"/>
</dbReference>
<dbReference type="AlphaFoldDB" id="A0A1E4RCR2"/>
<feature type="non-terminal residue" evidence="1">
    <location>
        <position position="1"/>
    </location>
</feature>
<dbReference type="GeneID" id="30993614"/>
<evidence type="ECO:0000313" key="2">
    <source>
        <dbReference type="Proteomes" id="UP000095085"/>
    </source>
</evidence>
<proteinExistence type="predicted"/>
<dbReference type="Proteomes" id="UP000095085">
    <property type="component" value="Unassembled WGS sequence"/>
</dbReference>
<organism evidence="1 2">
    <name type="scientific">Hyphopichia burtonii NRRL Y-1933</name>
    <dbReference type="NCBI Taxonomy" id="984485"/>
    <lineage>
        <taxon>Eukaryota</taxon>
        <taxon>Fungi</taxon>
        <taxon>Dikarya</taxon>
        <taxon>Ascomycota</taxon>
        <taxon>Saccharomycotina</taxon>
        <taxon>Pichiomycetes</taxon>
        <taxon>Debaryomycetaceae</taxon>
        <taxon>Hyphopichia</taxon>
    </lineage>
</organism>
<reference evidence="2" key="1">
    <citation type="submission" date="2016-05" db="EMBL/GenBank/DDBJ databases">
        <title>Comparative genomics of biotechnologically important yeasts.</title>
        <authorList>
            <consortium name="DOE Joint Genome Institute"/>
            <person name="Riley R."/>
            <person name="Haridas S."/>
            <person name="Wolfe K.H."/>
            <person name="Lopes M.R."/>
            <person name="Hittinger C.T."/>
            <person name="Goker M."/>
            <person name="Salamov A."/>
            <person name="Wisecaver J."/>
            <person name="Long T.M."/>
            <person name="Aerts A.L."/>
            <person name="Barry K."/>
            <person name="Choi C."/>
            <person name="Clum A."/>
            <person name="Coughlan A.Y."/>
            <person name="Deshpande S."/>
            <person name="Douglass A.P."/>
            <person name="Hanson S.J."/>
            <person name="Klenk H.-P."/>
            <person name="Labutti K."/>
            <person name="Lapidus A."/>
            <person name="Lindquist E."/>
            <person name="Lipzen A."/>
            <person name="Meier-Kolthoff J.P."/>
            <person name="Ohm R.A."/>
            <person name="Otillar R.P."/>
            <person name="Pangilinan J."/>
            <person name="Peng Y."/>
            <person name="Rokas A."/>
            <person name="Rosa C.A."/>
            <person name="Scheuner C."/>
            <person name="Sibirny A.A."/>
            <person name="Slot J.C."/>
            <person name="Stielow J.B."/>
            <person name="Sun H."/>
            <person name="Kurtzman C.P."/>
            <person name="Blackwell M."/>
            <person name="Grigoriev I.V."/>
            <person name="Jeffries T.W."/>
        </authorList>
    </citation>
    <scope>NUCLEOTIDE SEQUENCE [LARGE SCALE GENOMIC DNA]</scope>
    <source>
        <strain evidence="2">NRRL Y-1933</strain>
    </source>
</reference>
<gene>
    <name evidence="1" type="ORF">HYPBUDRAFT_114749</name>
</gene>
<keyword evidence="2" id="KW-1185">Reference proteome</keyword>
<accession>A0A1E4RCR2</accession>
<protein>
    <submittedName>
        <fullName evidence="1">Uncharacterized protein</fullName>
    </submittedName>
</protein>
<name>A0A1E4RCR2_9ASCO</name>
<dbReference type="RefSeq" id="XP_020074093.1">
    <property type="nucleotide sequence ID" value="XM_020219064.1"/>
</dbReference>